<evidence type="ECO:0000256" key="3">
    <source>
        <dbReference type="ARBA" id="ARBA00022816"/>
    </source>
</evidence>
<accession>A0A0K2UH96</accession>
<feature type="region of interest" description="Disordered" evidence="9">
    <location>
        <begin position="212"/>
        <end position="236"/>
    </location>
</feature>
<keyword evidence="5" id="KW-0811">Translocation</keyword>
<comment type="subcellular location">
    <subcellularLocation>
        <location evidence="1">Nucleus</location>
        <location evidence="1">Nuclear pore complex</location>
    </subcellularLocation>
</comment>
<dbReference type="EMBL" id="HACA01019695">
    <property type="protein sequence ID" value="CDW37056.1"/>
    <property type="molecule type" value="Transcribed_RNA"/>
</dbReference>
<evidence type="ECO:0000256" key="6">
    <source>
        <dbReference type="ARBA" id="ARBA00023132"/>
    </source>
</evidence>
<evidence type="ECO:0000256" key="9">
    <source>
        <dbReference type="SAM" id="MobiDB-lite"/>
    </source>
</evidence>
<feature type="compositionally biased region" description="Low complexity" evidence="9">
    <location>
        <begin position="223"/>
        <end position="234"/>
    </location>
</feature>
<dbReference type="GO" id="GO:0008139">
    <property type="term" value="F:nuclear localization sequence binding"/>
    <property type="evidence" value="ECO:0007669"/>
    <property type="project" value="InterPro"/>
</dbReference>
<sequence>MAFSFGSTTGAAAKPTGFAFGSTATSAAPSQGFGAGFGSTAPSAGAAPAFGGSFGVTGGATAAPAFGAASSGTPVFGANTSAAPAFGFASTATSAAPSFGAGFGAASTAFKTTSAAPSFGTTTNAGFGGTTGFGFGGGTLGGATTTTSSLAFGGQPPNKPFCATTTASIGLAGAPAAGTKPFSFGAGNPSITAATGLGGAKLPQNAFGAPQQQPVVNLGLGGTTNSSSGGSNESNKNDIKALKETHIPNEILSTVDEFKKLVKEERNISSDIAHISSRIHDKIKSETEALVRLVSILSSGIKKNKAALDKLKLEAAQELRNAEIAQRTKDTPGALQYENVAPYEYFSRLVSNFENDMLKYRQQIDETEQHLHASASSAALSPEDLSKAIRKIHEAFTSLAGRYQHIHDCIQEQKTLYVKLHRQIYGVSTDLFDSSKPKLVKRIMTMEGPSPFILGHRDPFSAVRANLTAQPQQSSINNANSAPSGPPTMGLGSTSSFGIGNSLTPQIGQTNNTTFSVFPPSSQTTQQQGVLGSTMSPFSTRFC</sequence>
<dbReference type="GO" id="GO:0017056">
    <property type="term" value="F:structural constituent of nuclear pore"/>
    <property type="evidence" value="ECO:0007669"/>
    <property type="project" value="InterPro"/>
</dbReference>
<dbReference type="GO" id="GO:0051028">
    <property type="term" value="P:mRNA transport"/>
    <property type="evidence" value="ECO:0007669"/>
    <property type="project" value="UniProtKB-KW"/>
</dbReference>
<evidence type="ECO:0000256" key="7">
    <source>
        <dbReference type="ARBA" id="ARBA00023242"/>
    </source>
</evidence>
<name>A0A0K2UH96_LEPSM</name>
<keyword evidence="3" id="KW-0509">mRNA transport</keyword>
<proteinExistence type="predicted"/>
<feature type="compositionally biased region" description="Polar residues" evidence="9">
    <location>
        <begin position="491"/>
        <end position="543"/>
    </location>
</feature>
<dbReference type="Gene3D" id="6.10.140.1350">
    <property type="match status" value="1"/>
</dbReference>
<evidence type="ECO:0000313" key="10">
    <source>
        <dbReference type="EMBL" id="CDW37056.1"/>
    </source>
</evidence>
<dbReference type="Pfam" id="PF15967">
    <property type="entry name" value="Nucleoporin_FG2"/>
    <property type="match status" value="1"/>
</dbReference>
<organism evidence="10">
    <name type="scientific">Lepeophtheirus salmonis</name>
    <name type="common">Salmon louse</name>
    <name type="synonym">Caligus salmonis</name>
    <dbReference type="NCBI Taxonomy" id="72036"/>
    <lineage>
        <taxon>Eukaryota</taxon>
        <taxon>Metazoa</taxon>
        <taxon>Ecdysozoa</taxon>
        <taxon>Arthropoda</taxon>
        <taxon>Crustacea</taxon>
        <taxon>Multicrustacea</taxon>
        <taxon>Hexanauplia</taxon>
        <taxon>Copepoda</taxon>
        <taxon>Siphonostomatoida</taxon>
        <taxon>Caligidae</taxon>
        <taxon>Lepeophtheirus</taxon>
    </lineage>
</organism>
<dbReference type="AlphaFoldDB" id="A0A0K2UH96"/>
<keyword evidence="6" id="KW-0906">Nuclear pore complex</keyword>
<keyword evidence="4" id="KW-0653">Protein transport</keyword>
<dbReference type="InterPro" id="IPR024882">
    <property type="entry name" value="NUP58/p45/49"/>
</dbReference>
<evidence type="ECO:0000256" key="5">
    <source>
        <dbReference type="ARBA" id="ARBA00023010"/>
    </source>
</evidence>
<dbReference type="PANTHER" id="PTHR13437">
    <property type="entry name" value="NUCLEOPORIN P58/P45 NUCLEOPORIN-LIKE PROTEIN 1"/>
    <property type="match status" value="1"/>
</dbReference>
<keyword evidence="8" id="KW-0175">Coiled coil</keyword>
<keyword evidence="2" id="KW-0813">Transport</keyword>
<dbReference type="GO" id="GO:0005643">
    <property type="term" value="C:nuclear pore"/>
    <property type="evidence" value="ECO:0007669"/>
    <property type="project" value="UniProtKB-SubCell"/>
</dbReference>
<evidence type="ECO:0000256" key="4">
    <source>
        <dbReference type="ARBA" id="ARBA00022927"/>
    </source>
</evidence>
<feature type="region of interest" description="Disordered" evidence="9">
    <location>
        <begin position="470"/>
        <end position="543"/>
    </location>
</feature>
<protein>
    <submittedName>
        <fullName evidence="10">Nucleoporin p58/p45like [Aplysia californica]</fullName>
    </submittedName>
</protein>
<evidence type="ECO:0000256" key="1">
    <source>
        <dbReference type="ARBA" id="ARBA00004567"/>
    </source>
</evidence>
<feature type="coiled-coil region" evidence="8">
    <location>
        <begin position="301"/>
        <end position="370"/>
    </location>
</feature>
<reference evidence="10" key="1">
    <citation type="submission" date="2014-05" db="EMBL/GenBank/DDBJ databases">
        <authorList>
            <person name="Chronopoulou M."/>
        </authorList>
    </citation>
    <scope>NUCLEOTIDE SEQUENCE</scope>
    <source>
        <tissue evidence="10">Whole organism</tissue>
    </source>
</reference>
<dbReference type="GO" id="GO:0015031">
    <property type="term" value="P:protein transport"/>
    <property type="evidence" value="ECO:0007669"/>
    <property type="project" value="UniProtKB-KW"/>
</dbReference>
<evidence type="ECO:0000256" key="8">
    <source>
        <dbReference type="SAM" id="Coils"/>
    </source>
</evidence>
<evidence type="ECO:0000256" key="2">
    <source>
        <dbReference type="ARBA" id="ARBA00022448"/>
    </source>
</evidence>
<keyword evidence="7" id="KW-0539">Nucleus</keyword>
<dbReference type="PANTHER" id="PTHR13437:SF2">
    <property type="entry name" value="NUCLEOPORIN P58_P45"/>
    <property type="match status" value="1"/>
</dbReference>
<dbReference type="OrthoDB" id="2538017at2759"/>
<feature type="compositionally biased region" description="Polar residues" evidence="9">
    <location>
        <begin position="470"/>
        <end position="483"/>
    </location>
</feature>